<dbReference type="CDD" id="cd19094">
    <property type="entry name" value="AKR_Tas-like"/>
    <property type="match status" value="1"/>
</dbReference>
<protein>
    <recommendedName>
        <fullName evidence="4">Protein tas</fullName>
    </recommendedName>
</protein>
<dbReference type="RefSeq" id="WP_132953997.1">
    <property type="nucleotide sequence ID" value="NZ_CP091507.1"/>
</dbReference>
<evidence type="ECO:0000256" key="2">
    <source>
        <dbReference type="ARBA" id="ARBA00023002"/>
    </source>
</evidence>
<dbReference type="PANTHER" id="PTHR43364">
    <property type="entry name" value="NADH-SPECIFIC METHYLGLYOXAL REDUCTASE-RELATED"/>
    <property type="match status" value="1"/>
</dbReference>
<dbReference type="GO" id="GO:0016491">
    <property type="term" value="F:oxidoreductase activity"/>
    <property type="evidence" value="ECO:0007669"/>
    <property type="project" value="UniProtKB-KW"/>
</dbReference>
<keyword evidence="8" id="KW-1185">Reference proteome</keyword>
<name>A0AAE9GXM2_9NEIS</name>
<accession>A0AAE9GXM2</accession>
<dbReference type="NCBIfam" id="NF007912">
    <property type="entry name" value="PRK10625.1"/>
    <property type="match status" value="1"/>
</dbReference>
<dbReference type="InterPro" id="IPR036812">
    <property type="entry name" value="NAD(P)_OxRdtase_dom_sf"/>
</dbReference>
<dbReference type="SUPFAM" id="SSF51430">
    <property type="entry name" value="NAD(P)-linked oxidoreductase"/>
    <property type="match status" value="1"/>
</dbReference>
<dbReference type="Pfam" id="PF00248">
    <property type="entry name" value="Aldo_ket_red"/>
    <property type="match status" value="1"/>
</dbReference>
<dbReference type="Gene3D" id="3.20.20.100">
    <property type="entry name" value="NADP-dependent oxidoreductase domain"/>
    <property type="match status" value="1"/>
</dbReference>
<evidence type="ECO:0000256" key="1">
    <source>
        <dbReference type="ARBA" id="ARBA00022857"/>
    </source>
</evidence>
<keyword evidence="1" id="KW-0521">NADP</keyword>
<evidence type="ECO:0000313" key="6">
    <source>
        <dbReference type="EMBL" id="TCP06001.1"/>
    </source>
</evidence>
<evidence type="ECO:0000259" key="5">
    <source>
        <dbReference type="Pfam" id="PF00248"/>
    </source>
</evidence>
<reference evidence="6 8" key="1">
    <citation type="submission" date="2019-03" db="EMBL/GenBank/DDBJ databases">
        <title>Genomic Encyclopedia of Type Strains, Phase IV (KMG-IV): sequencing the most valuable type-strain genomes for metagenomic binning, comparative biology and taxonomic classification.</title>
        <authorList>
            <person name="Goeker M."/>
        </authorList>
    </citation>
    <scope>NUCLEOTIDE SEQUENCE [LARGE SCALE GENOMIC DNA]</scope>
    <source>
        <strain evidence="6 8">DSM 17474</strain>
    </source>
</reference>
<feature type="domain" description="NADP-dependent oxidoreductase" evidence="5">
    <location>
        <begin position="15"/>
        <end position="342"/>
    </location>
</feature>
<dbReference type="KEGG" id="usu:LVJ78_03465"/>
<dbReference type="Proteomes" id="UP000294721">
    <property type="component" value="Unassembled WGS sequence"/>
</dbReference>
<dbReference type="InterPro" id="IPR050523">
    <property type="entry name" value="AKR_Detox_Biosynth"/>
</dbReference>
<dbReference type="PANTHER" id="PTHR43364:SF4">
    <property type="entry name" value="NAD(P)-LINKED OXIDOREDUCTASE SUPERFAMILY PROTEIN"/>
    <property type="match status" value="1"/>
</dbReference>
<evidence type="ECO:0000256" key="3">
    <source>
        <dbReference type="ARBA" id="ARBA00038157"/>
    </source>
</evidence>
<keyword evidence="2" id="KW-0560">Oxidoreductase</keyword>
<comment type="similarity">
    <text evidence="3">Belongs to the aldo/keto reductase family. Aldo/keto reductase 2 subfamily.</text>
</comment>
<reference evidence="7" key="2">
    <citation type="submission" date="2021-12" db="EMBL/GenBank/DDBJ databases">
        <authorList>
            <person name="Veyrier F.J."/>
        </authorList>
    </citation>
    <scope>NUCLEOTIDE SEQUENCE</scope>
    <source>
        <strain evidence="7">1258/02</strain>
    </source>
</reference>
<dbReference type="AlphaFoldDB" id="A0AAE9GXM2"/>
<dbReference type="EMBL" id="CP091507">
    <property type="protein sequence ID" value="UOO80082.1"/>
    <property type="molecule type" value="Genomic_DNA"/>
</dbReference>
<gene>
    <name evidence="6" type="ORF">EV680_11558</name>
    <name evidence="7" type="ORF">LVJ78_03465</name>
</gene>
<evidence type="ECO:0000313" key="7">
    <source>
        <dbReference type="EMBL" id="UOO80082.1"/>
    </source>
</evidence>
<proteinExistence type="inferred from homology"/>
<dbReference type="FunFam" id="3.20.20.100:FF:000005">
    <property type="entry name" value="NADP(H)-dependent aldo-keto reductase"/>
    <property type="match status" value="1"/>
</dbReference>
<sequence>MQYNELGRTGIKVSRICLGTMTWGEQNTQVQAHEQLDYALSQGVNFIDTAEMYPVPPNQETYTTTEQYIGAWIQARGRRDDIVLASKIAGPTGNNNLDGYIRGGNNNFSRAQIIEACHASLKRLHTDYLDLYQLHWPERQTNFFGKLGMNEISANEHYTPFDEILDAMGELVRQGKIRTYGLSNETPWGTLRHLNAHEARPGSPRIASVQNPYNLLNRSYEVGMAEISLRENVPLLAYSPLAFGVLSGKYRHGQKPEGARLTLFERFQRYSKPKAAEAVERYAAIAEAAGLSLATLSLAFVNQRTFVAANIIGATTMAQLRENIASADVVLGQDILAAIDAVHAEISNPCP</sequence>
<organism evidence="7 9">
    <name type="scientific">Uruburuella suis</name>
    <dbReference type="NCBI Taxonomy" id="252130"/>
    <lineage>
        <taxon>Bacteria</taxon>
        <taxon>Pseudomonadati</taxon>
        <taxon>Pseudomonadota</taxon>
        <taxon>Betaproteobacteria</taxon>
        <taxon>Neisseriales</taxon>
        <taxon>Neisseriaceae</taxon>
        <taxon>Uruburuella</taxon>
    </lineage>
</organism>
<evidence type="ECO:0000313" key="8">
    <source>
        <dbReference type="Proteomes" id="UP000294721"/>
    </source>
</evidence>
<dbReference type="InterPro" id="IPR023210">
    <property type="entry name" value="NADP_OxRdtase_dom"/>
</dbReference>
<evidence type="ECO:0000313" key="9">
    <source>
        <dbReference type="Proteomes" id="UP000829756"/>
    </source>
</evidence>
<evidence type="ECO:0000256" key="4">
    <source>
        <dbReference type="ARBA" id="ARBA00070119"/>
    </source>
</evidence>
<dbReference type="EMBL" id="SLXE01000015">
    <property type="protein sequence ID" value="TCP06001.1"/>
    <property type="molecule type" value="Genomic_DNA"/>
</dbReference>
<dbReference type="Proteomes" id="UP000829756">
    <property type="component" value="Chromosome"/>
</dbReference>
<reference evidence="7" key="3">
    <citation type="journal article" date="2022" name="Res Sq">
        <title>Evolution of multicellular longitudinally dividing oral cavity symbionts (Neisseriaceae).</title>
        <authorList>
            <person name="Nyongesa S."/>
            <person name="Weber P."/>
            <person name="Bernet E."/>
            <person name="Pullido F."/>
            <person name="Nieckarz M."/>
            <person name="Delaby M."/>
            <person name="Nieves C."/>
            <person name="Viehboeck T."/>
            <person name="Krause N."/>
            <person name="Rivera-Millot A."/>
            <person name="Nakamura A."/>
            <person name="Vischer N."/>
            <person name="VanNieuwenhze M."/>
            <person name="Brun Y."/>
            <person name="Cava F."/>
            <person name="Bulgheresi S."/>
            <person name="Veyrier F."/>
        </authorList>
    </citation>
    <scope>NUCLEOTIDE SEQUENCE</scope>
    <source>
        <strain evidence="7">1258/02</strain>
    </source>
</reference>